<gene>
    <name evidence="1" type="ORF">EDB95_4936</name>
</gene>
<dbReference type="EMBL" id="SODV01000002">
    <property type="protein sequence ID" value="TDW97096.1"/>
    <property type="molecule type" value="Genomic_DNA"/>
</dbReference>
<dbReference type="Proteomes" id="UP000294498">
    <property type="component" value="Unassembled WGS sequence"/>
</dbReference>
<proteinExistence type="predicted"/>
<dbReference type="AlphaFoldDB" id="A0A4R8DIU2"/>
<protein>
    <submittedName>
        <fullName evidence="1">Uncharacterized protein</fullName>
    </submittedName>
</protein>
<evidence type="ECO:0000313" key="1">
    <source>
        <dbReference type="EMBL" id="TDW97096.1"/>
    </source>
</evidence>
<keyword evidence="2" id="KW-1185">Reference proteome</keyword>
<reference evidence="1 2" key="1">
    <citation type="submission" date="2019-03" db="EMBL/GenBank/DDBJ databases">
        <title>Genomic Encyclopedia of Type Strains, Phase IV (KMG-IV): sequencing the most valuable type-strain genomes for metagenomic binning, comparative biology and taxonomic classification.</title>
        <authorList>
            <person name="Goeker M."/>
        </authorList>
    </citation>
    <scope>NUCLEOTIDE SEQUENCE [LARGE SCALE GENOMIC DNA]</scope>
    <source>
        <strain evidence="1 2">DSM 100059</strain>
    </source>
</reference>
<organism evidence="1 2">
    <name type="scientific">Dinghuibacter silviterrae</name>
    <dbReference type="NCBI Taxonomy" id="1539049"/>
    <lineage>
        <taxon>Bacteria</taxon>
        <taxon>Pseudomonadati</taxon>
        <taxon>Bacteroidota</taxon>
        <taxon>Chitinophagia</taxon>
        <taxon>Chitinophagales</taxon>
        <taxon>Chitinophagaceae</taxon>
        <taxon>Dinghuibacter</taxon>
    </lineage>
</organism>
<name>A0A4R8DIU2_9BACT</name>
<evidence type="ECO:0000313" key="2">
    <source>
        <dbReference type="Proteomes" id="UP000294498"/>
    </source>
</evidence>
<accession>A0A4R8DIU2</accession>
<comment type="caution">
    <text evidence="1">The sequence shown here is derived from an EMBL/GenBank/DDBJ whole genome shotgun (WGS) entry which is preliminary data.</text>
</comment>
<sequence>MVTIEREDAQACITGSAARYFVILLEFENGLLEAWRGFHFSGVAGDNRDITLIPREQALEQYKKAGGFGADFLPGQEGPAKLRIIPVM</sequence>
<dbReference type="RefSeq" id="WP_133998711.1">
    <property type="nucleotide sequence ID" value="NZ_SODV01000002.1"/>
</dbReference>